<dbReference type="PANTHER" id="PTHR37981">
    <property type="entry name" value="LIPASE 2"/>
    <property type="match status" value="1"/>
</dbReference>
<evidence type="ECO:0000256" key="1">
    <source>
        <dbReference type="PIRSR" id="PIRSR637460-1"/>
    </source>
</evidence>
<dbReference type="InterPro" id="IPR037460">
    <property type="entry name" value="SEST-like"/>
</dbReference>
<feature type="chain" id="PRO_5039575245" evidence="4">
    <location>
        <begin position="50"/>
        <end position="290"/>
    </location>
</feature>
<feature type="active site" description="Nucleophile" evidence="1">
    <location>
        <position position="67"/>
    </location>
</feature>
<reference evidence="6 7" key="1">
    <citation type="submission" date="2018-12" db="EMBL/GenBank/DDBJ databases">
        <title>Glycomyces sp. YIM 121974 draft genome.</title>
        <authorList>
            <person name="Li Q."/>
        </authorList>
    </citation>
    <scope>NUCLEOTIDE SEQUENCE [LARGE SCALE GENOMIC DNA]</scope>
    <source>
        <strain evidence="6 7">YIM 121974</strain>
    </source>
</reference>
<feature type="signal peptide" evidence="4">
    <location>
        <begin position="1"/>
        <end position="49"/>
    </location>
</feature>
<feature type="disulfide bond" evidence="2">
    <location>
        <begin position="82"/>
        <end position="106"/>
    </location>
</feature>
<gene>
    <name evidence="6" type="ORF">EIW28_08265</name>
</gene>
<accession>A0A426V123</accession>
<dbReference type="GO" id="GO:0019433">
    <property type="term" value="P:triglyceride catabolic process"/>
    <property type="evidence" value="ECO:0007669"/>
    <property type="project" value="TreeGrafter"/>
</dbReference>
<dbReference type="AlphaFoldDB" id="A0A426V123"/>
<evidence type="ECO:0000313" key="7">
    <source>
        <dbReference type="Proteomes" id="UP000277256"/>
    </source>
</evidence>
<dbReference type="CDD" id="cd01823">
    <property type="entry name" value="SEST_like"/>
    <property type="match status" value="1"/>
</dbReference>
<sequence length="290" mass="29705">MTAPAAGTPNDPPRGTRRRPMSASPRKGKFLIRAAAVAAAAGIGGAAFASPASADWWTTQYAALGDSYVSGVGAGDYEDTTCYRSANAYPVLAAEEIGADLAFDACSGARVENVIADQLGSLSWRTDEVTIGVGGNDAGFSTVLGACAGTDTALCQGAIANAQSVITGSLPAELDDLYTQVEDLAPFADVTVVGNPRLFSGTTCSGSLAITPEEQALLNETADLLAETTAGVADDHGFEFADVRDVFAGHEVCTADPWILGYTGTIESFHANAAGQAAYAEVVTPYLEDC</sequence>
<dbReference type="PANTHER" id="PTHR37981:SF1">
    <property type="entry name" value="SGNH HYDROLASE-TYPE ESTERASE DOMAIN-CONTAINING PROTEIN"/>
    <property type="match status" value="1"/>
</dbReference>
<dbReference type="Pfam" id="PF13472">
    <property type="entry name" value="Lipase_GDSL_2"/>
    <property type="match status" value="1"/>
</dbReference>
<dbReference type="EMBL" id="RSEB01000002">
    <property type="protein sequence ID" value="RRS00543.1"/>
    <property type="molecule type" value="Genomic_DNA"/>
</dbReference>
<dbReference type="Proteomes" id="UP000277256">
    <property type="component" value="Unassembled WGS sequence"/>
</dbReference>
<dbReference type="SUPFAM" id="SSF52266">
    <property type="entry name" value="SGNH hydrolase"/>
    <property type="match status" value="1"/>
</dbReference>
<dbReference type="InterPro" id="IPR013830">
    <property type="entry name" value="SGNH_hydro"/>
</dbReference>
<comment type="caution">
    <text evidence="6">The sequence shown here is derived from an EMBL/GenBank/DDBJ whole genome shotgun (WGS) entry which is preliminary data.</text>
</comment>
<evidence type="ECO:0000256" key="2">
    <source>
        <dbReference type="PIRSR" id="PIRSR637460-2"/>
    </source>
</evidence>
<proteinExistence type="predicted"/>
<keyword evidence="2" id="KW-1015">Disulfide bond</keyword>
<dbReference type="GO" id="GO:0004806">
    <property type="term" value="F:triacylglycerol lipase activity"/>
    <property type="evidence" value="ECO:0007669"/>
    <property type="project" value="TreeGrafter"/>
</dbReference>
<keyword evidence="6" id="KW-0378">Hydrolase</keyword>
<feature type="active site" evidence="1">
    <location>
        <position position="270"/>
    </location>
</feature>
<dbReference type="InterPro" id="IPR036514">
    <property type="entry name" value="SGNH_hydro_sf"/>
</dbReference>
<feature type="disulfide bond" evidence="2">
    <location>
        <begin position="204"/>
        <end position="253"/>
    </location>
</feature>
<feature type="compositionally biased region" description="Basic residues" evidence="3">
    <location>
        <begin position="15"/>
        <end position="25"/>
    </location>
</feature>
<feature type="region of interest" description="Disordered" evidence="3">
    <location>
        <begin position="1"/>
        <end position="25"/>
    </location>
</feature>
<protein>
    <submittedName>
        <fullName evidence="6">SGNH/GDSL hydrolase family protein</fullName>
    </submittedName>
</protein>
<keyword evidence="7" id="KW-1185">Reference proteome</keyword>
<organism evidence="6 7">
    <name type="scientific">Glycomyces terrestris</name>
    <dbReference type="NCBI Taxonomy" id="2493553"/>
    <lineage>
        <taxon>Bacteria</taxon>
        <taxon>Bacillati</taxon>
        <taxon>Actinomycetota</taxon>
        <taxon>Actinomycetes</taxon>
        <taxon>Glycomycetales</taxon>
        <taxon>Glycomycetaceae</taxon>
        <taxon>Glycomyces</taxon>
    </lineage>
</organism>
<evidence type="ECO:0000256" key="3">
    <source>
        <dbReference type="SAM" id="MobiDB-lite"/>
    </source>
</evidence>
<evidence type="ECO:0000313" key="6">
    <source>
        <dbReference type="EMBL" id="RRS00543.1"/>
    </source>
</evidence>
<dbReference type="Gene3D" id="3.40.50.1110">
    <property type="entry name" value="SGNH hydrolase"/>
    <property type="match status" value="1"/>
</dbReference>
<feature type="domain" description="SGNH hydrolase-type esterase" evidence="5">
    <location>
        <begin position="63"/>
        <end position="278"/>
    </location>
</feature>
<keyword evidence="4" id="KW-0732">Signal</keyword>
<name>A0A426V123_9ACTN</name>
<evidence type="ECO:0000256" key="4">
    <source>
        <dbReference type="SAM" id="SignalP"/>
    </source>
</evidence>
<evidence type="ECO:0000259" key="5">
    <source>
        <dbReference type="Pfam" id="PF13472"/>
    </source>
</evidence>
<feature type="disulfide bond" evidence="2">
    <location>
        <begin position="147"/>
        <end position="155"/>
    </location>
</feature>